<dbReference type="FunFam" id="3.40.50.2000:FF:000211">
    <property type="entry name" value="ADP-heptose:LPS heptosyltransferase II"/>
    <property type="match status" value="1"/>
</dbReference>
<reference evidence="3 4" key="1">
    <citation type="journal article" date="2013" name="Pathog. Dis.">
        <title>Genome sequences of 65 Helicobacter pylori strains isolated from asymptomatic individuals and patients with gastric cancer, peptic ulcer disease, or gastritis.</title>
        <authorList>
            <person name="Blanchard T.G."/>
            <person name="Czinn S.J."/>
            <person name="Correa P."/>
            <person name="Nakazawa T."/>
            <person name="Keelan M."/>
            <person name="Morningstar L."/>
            <person name="Santana-Cruz I."/>
            <person name="Maroo A."/>
            <person name="McCracken C."/>
            <person name="Shefchek K."/>
            <person name="Daugherty S."/>
            <person name="Song Y."/>
            <person name="Fraser C.M."/>
            <person name="Fricke W.F."/>
        </authorList>
    </citation>
    <scope>NUCLEOTIDE SEQUENCE [LARGE SCALE GENOMIC DNA]</scope>
    <source>
        <strain evidence="3 4">Hp P-4</strain>
    </source>
</reference>
<evidence type="ECO:0000256" key="1">
    <source>
        <dbReference type="ARBA" id="ARBA00022676"/>
    </source>
</evidence>
<accession>J0EPE5</accession>
<dbReference type="InterPro" id="IPR002201">
    <property type="entry name" value="Glyco_trans_9"/>
</dbReference>
<evidence type="ECO:0000313" key="3">
    <source>
        <dbReference type="EMBL" id="EJC00879.1"/>
    </source>
</evidence>
<dbReference type="EMBL" id="AKPL01000005">
    <property type="protein sequence ID" value="EJC00879.1"/>
    <property type="molecule type" value="Genomic_DNA"/>
</dbReference>
<dbReference type="InterPro" id="IPR051199">
    <property type="entry name" value="LPS_LOS_Heptosyltrfase"/>
</dbReference>
<name>J0EPE5_HELPX</name>
<dbReference type="AlphaFoldDB" id="J0EPE5"/>
<organism evidence="3 4">
    <name type="scientific">Helicobacter pylori Hp P-4</name>
    <dbReference type="NCBI Taxonomy" id="992075"/>
    <lineage>
        <taxon>Bacteria</taxon>
        <taxon>Pseudomonadati</taxon>
        <taxon>Campylobacterota</taxon>
        <taxon>Epsilonproteobacteria</taxon>
        <taxon>Campylobacterales</taxon>
        <taxon>Helicobacteraceae</taxon>
        <taxon>Helicobacter</taxon>
    </lineage>
</organism>
<dbReference type="GO" id="GO:0005829">
    <property type="term" value="C:cytosol"/>
    <property type="evidence" value="ECO:0007669"/>
    <property type="project" value="TreeGrafter"/>
</dbReference>
<dbReference type="SUPFAM" id="SSF53756">
    <property type="entry name" value="UDP-Glycosyltransferase/glycogen phosphorylase"/>
    <property type="match status" value="1"/>
</dbReference>
<dbReference type="CDD" id="cd03789">
    <property type="entry name" value="GT9_LPS_heptosyltransferase"/>
    <property type="match status" value="1"/>
</dbReference>
<dbReference type="GO" id="GO:0008713">
    <property type="term" value="F:ADP-heptose-lipopolysaccharide heptosyltransferase activity"/>
    <property type="evidence" value="ECO:0007669"/>
    <property type="project" value="TreeGrafter"/>
</dbReference>
<keyword evidence="1" id="KW-0328">Glycosyltransferase</keyword>
<dbReference type="Gene3D" id="3.40.50.2000">
    <property type="entry name" value="Glycogen Phosphorylase B"/>
    <property type="match status" value="2"/>
</dbReference>
<sequence>MDFVGFEDLKCKDKENSQKVFVIRNDKLGDFILAIPALIALKHAFLEKGKEVYLGVVVPSYTTPIALEFPFIDEVIIEDNHLSTTLKSKSIDALIFLFSNFKNARLAFSLRKSIPYILAPKTKIYSWFYQKSVRQNRSLCLKTEYEYNLDLIHAFCKDYDLPNAQIKKIAWKLKDKSKERTIIASKLNANVDLLWIGVHMHSGGSSPVLPASHFIELIAILHEKLSCEIILICGPGEKEATEKLLKEVPFAHLYDTSHSLVDLAKLCANLSVYIGNASGPLHVNALFDNQSIGFYPNELTASIARWRPFNEQFLGITPPNGSNDMGLIDIKKKKAKRLWDLSQKIFLITRKKDNRNKHYASGLKTLKNLIGLKRFFAFSLKFLISS</sequence>
<evidence type="ECO:0000256" key="2">
    <source>
        <dbReference type="ARBA" id="ARBA00022679"/>
    </source>
</evidence>
<comment type="caution">
    <text evidence="3">The sequence shown here is derived from an EMBL/GenBank/DDBJ whole genome shotgun (WGS) entry which is preliminary data.</text>
</comment>
<dbReference type="PANTHER" id="PTHR30160:SF15">
    <property type="entry name" value="GLYCOSYLTRANSFERASE HI_0523-RELATED"/>
    <property type="match status" value="1"/>
</dbReference>
<evidence type="ECO:0000313" key="4">
    <source>
        <dbReference type="Proteomes" id="UP000004561"/>
    </source>
</evidence>
<dbReference type="PATRIC" id="fig|992075.3.peg.1524"/>
<dbReference type="PANTHER" id="PTHR30160">
    <property type="entry name" value="TETRAACYLDISACCHARIDE 4'-KINASE-RELATED"/>
    <property type="match status" value="1"/>
</dbReference>
<dbReference type="Proteomes" id="UP000004561">
    <property type="component" value="Unassembled WGS sequence"/>
</dbReference>
<proteinExistence type="predicted"/>
<protein>
    <submittedName>
        <fullName evidence="3">Glycosyltransferase 9 family protein</fullName>
    </submittedName>
</protein>
<gene>
    <name evidence="3" type="ORF">HPHPP4_1579</name>
</gene>
<dbReference type="Pfam" id="PF01075">
    <property type="entry name" value="Glyco_transf_9"/>
    <property type="match status" value="1"/>
</dbReference>
<keyword evidence="2 3" id="KW-0808">Transferase</keyword>
<dbReference type="GO" id="GO:0009244">
    <property type="term" value="P:lipopolysaccharide core region biosynthetic process"/>
    <property type="evidence" value="ECO:0007669"/>
    <property type="project" value="TreeGrafter"/>
</dbReference>